<feature type="chain" id="PRO_5046730830" description="Ice-binding protein C-terminal domain-containing protein" evidence="1">
    <location>
        <begin position="23"/>
        <end position="319"/>
    </location>
</feature>
<organism evidence="3 4">
    <name type="scientific">Thalassotalea eurytherma</name>
    <dbReference type="NCBI Taxonomy" id="1144278"/>
    <lineage>
        <taxon>Bacteria</taxon>
        <taxon>Pseudomonadati</taxon>
        <taxon>Pseudomonadota</taxon>
        <taxon>Gammaproteobacteria</taxon>
        <taxon>Alteromonadales</taxon>
        <taxon>Colwelliaceae</taxon>
        <taxon>Thalassotalea</taxon>
    </lineage>
</organism>
<accession>A0ABQ6H4L0</accession>
<dbReference type="NCBIfam" id="TIGR02595">
    <property type="entry name" value="PEP_CTERM"/>
    <property type="match status" value="1"/>
</dbReference>
<evidence type="ECO:0000259" key="2">
    <source>
        <dbReference type="Pfam" id="PF07589"/>
    </source>
</evidence>
<name>A0ABQ6H4L0_9GAMM</name>
<dbReference type="Pfam" id="PF07589">
    <property type="entry name" value="PEP-CTERM"/>
    <property type="match status" value="1"/>
</dbReference>
<protein>
    <recommendedName>
        <fullName evidence="2">Ice-binding protein C-terminal domain-containing protein</fullName>
    </recommendedName>
</protein>
<evidence type="ECO:0000313" key="3">
    <source>
        <dbReference type="EMBL" id="GLX82552.1"/>
    </source>
</evidence>
<sequence length="319" mass="34140">MKSSLITTAITLFGLTAFGANAGVINTFGPTNATNAATCSNTATTLTGVYISDFDISDDDSADGQSGDNLLENGPYTASDCIGLYKGNNEGNGKPKNNIGELGDGFLNGGKFKHKGKNYSFDELPFITESDLQDLDNDGSATDPGWIHLANFSTNGSGSYSHIQPNKASGTNIADLLRIDLDCTNNKSCIWSLKTDIDIIDNVQDILGEATFDQLAIVIKASNRFAVYDFNFKDIFATEYVNGNGFFDPLFPENAFGTPFTLTGTLASTDFLNKKGKVQGISHITFLARDPAAVSIPEPSTILIFSVSLFGLAIRKLKK</sequence>
<dbReference type="RefSeq" id="WP_284207918.1">
    <property type="nucleotide sequence ID" value="NZ_BSSU01000009.1"/>
</dbReference>
<feature type="domain" description="Ice-binding protein C-terminal" evidence="2">
    <location>
        <begin position="295"/>
        <end position="316"/>
    </location>
</feature>
<dbReference type="Proteomes" id="UP001157133">
    <property type="component" value="Unassembled WGS sequence"/>
</dbReference>
<gene>
    <name evidence="3" type="ORF">theurythT_20040</name>
</gene>
<evidence type="ECO:0000256" key="1">
    <source>
        <dbReference type="SAM" id="SignalP"/>
    </source>
</evidence>
<keyword evidence="4" id="KW-1185">Reference proteome</keyword>
<comment type="caution">
    <text evidence="3">The sequence shown here is derived from an EMBL/GenBank/DDBJ whole genome shotgun (WGS) entry which is preliminary data.</text>
</comment>
<evidence type="ECO:0000313" key="4">
    <source>
        <dbReference type="Proteomes" id="UP001157133"/>
    </source>
</evidence>
<feature type="signal peptide" evidence="1">
    <location>
        <begin position="1"/>
        <end position="22"/>
    </location>
</feature>
<dbReference type="InterPro" id="IPR013424">
    <property type="entry name" value="Ice-binding_C"/>
</dbReference>
<keyword evidence="1" id="KW-0732">Signal</keyword>
<proteinExistence type="predicted"/>
<dbReference type="EMBL" id="BSSU01000009">
    <property type="protein sequence ID" value="GLX82552.1"/>
    <property type="molecule type" value="Genomic_DNA"/>
</dbReference>
<reference evidence="3 4" key="1">
    <citation type="submission" date="2023-03" db="EMBL/GenBank/DDBJ databases">
        <title>Draft genome sequence of Thalassotalea eurytherma JCM 18482T.</title>
        <authorList>
            <person name="Sawabe T."/>
        </authorList>
    </citation>
    <scope>NUCLEOTIDE SEQUENCE [LARGE SCALE GENOMIC DNA]</scope>
    <source>
        <strain evidence="3 4">JCM 18482</strain>
    </source>
</reference>